<dbReference type="EMBL" id="MN812722">
    <property type="protein sequence ID" value="QGZ13246.1"/>
    <property type="molecule type" value="Genomic_DNA"/>
</dbReference>
<proteinExistence type="predicted"/>
<evidence type="ECO:0000313" key="3">
    <source>
        <dbReference type="Proteomes" id="UP000435913"/>
    </source>
</evidence>
<dbReference type="RefSeq" id="YP_010649764.1">
    <property type="nucleotide sequence ID" value="NC_070773.1"/>
</dbReference>
<evidence type="ECO:0000313" key="2">
    <source>
        <dbReference type="EMBL" id="QGZ13246.1"/>
    </source>
</evidence>
<evidence type="ECO:0000256" key="1">
    <source>
        <dbReference type="SAM" id="Phobius"/>
    </source>
</evidence>
<dbReference type="KEGG" id="vg:77925324"/>
<feature type="transmembrane region" description="Helical" evidence="1">
    <location>
        <begin position="37"/>
        <end position="53"/>
    </location>
</feature>
<dbReference type="Proteomes" id="UP000435913">
    <property type="component" value="Segment"/>
</dbReference>
<sequence length="61" mass="6967">MIDFFKGDGGKFSMMRLLCFIATISLIPVFYCQPEQSQWAASVIVVALAGKWLQHRKECKK</sequence>
<keyword evidence="1" id="KW-0812">Transmembrane</keyword>
<keyword evidence="1" id="KW-0472">Membrane</keyword>
<reference evidence="2" key="1">
    <citation type="submission" date="2019-12" db="EMBL/GenBank/DDBJ databases">
        <title>Isolation and complete genomic sequence of bacteriophage NF: A novel Vibrio alginolyticus phage isolated from the coastal water of Qingdao, China.</title>
        <authorList>
            <person name="Zhang X."/>
        </authorList>
    </citation>
    <scope>NUCLEOTIDE SEQUENCE [LARGE SCALE GENOMIC DNA]</scope>
</reference>
<organism evidence="2 3">
    <name type="scientific">Vibrio phage NF</name>
    <dbReference type="NCBI Taxonomy" id="2686202"/>
    <lineage>
        <taxon>Viruses</taxon>
        <taxon>Duplodnaviria</taxon>
        <taxon>Heunggongvirae</taxon>
        <taxon>Uroviricota</taxon>
        <taxon>Caudoviricetes</taxon>
        <taxon>Enfavirus</taxon>
        <taxon>Enfavirus NF</taxon>
    </lineage>
</organism>
<keyword evidence="1" id="KW-1133">Transmembrane helix</keyword>
<dbReference type="GeneID" id="77925324"/>
<feature type="transmembrane region" description="Helical" evidence="1">
    <location>
        <begin position="12"/>
        <end position="31"/>
    </location>
</feature>
<keyword evidence="3" id="KW-1185">Reference proteome</keyword>
<name>A0A6B9J1T8_9CAUD</name>
<evidence type="ECO:0008006" key="4">
    <source>
        <dbReference type="Google" id="ProtNLM"/>
    </source>
</evidence>
<protein>
    <recommendedName>
        <fullName evidence="4">TMhelix containing protein</fullName>
    </recommendedName>
</protein>
<accession>A0A6B9J1T8</accession>